<dbReference type="PANTHER" id="PTHR48047">
    <property type="entry name" value="GLYCOSYLTRANSFERASE"/>
    <property type="match status" value="1"/>
</dbReference>
<dbReference type="FunFam" id="3.40.50.2000:FF:000071">
    <property type="entry name" value="Glycosyltransferase"/>
    <property type="match status" value="1"/>
</dbReference>
<name>A0AAU8G9D7_RHEPA</name>
<sequence>MVAEGEAIHVVFFPLMAHGHMIPLFDVARLFAARGVKATLITTPANAPVFTKSLANKIDLEVIPFPSEQVGLPAGVENFEYATGTDTLEKFLGALRLLESPVEGVLGRLEPRPRCIVSDLFLPWTADVAGRLGIPRLTFHGSGYFGMAVSDAMRKHRPFAGVEDEDEEFVVPGVPGEVRLTRRKTSPQLKAAEEKQSGIRELLKAAFEAERKSYGVIMNSFNELEPDYAHHYRNVMGIRAWSIGPVSLCNRSIGEKATRGKKAAIDEHECLRWLDSKPPNSVVYICFGSITNMSTPQLRQIALALESSRQNFIWVVRRPAEAEEEEEWLPKGFEDRTRGRGLVILGWAPQVMILDHAATGTFLTHCGWNSTLEGISTGVNMVTWPVFAEQFINERLITDVLRVGVSVGASQYFDRVVEVASVGREAVEEAVRRAMVGAEAEEMRGRAAELKEMAWKAVEEGGSSFEELSHLLQELRSFDAARADEYYLTSQC</sequence>
<comment type="similarity">
    <text evidence="1">Belongs to the UDP-glycosyltransferase family.</text>
</comment>
<dbReference type="PANTHER" id="PTHR48047:SF45">
    <property type="entry name" value="SCOPOLETIN GLUCOSYLTRANSFERASE-LIKE"/>
    <property type="match status" value="1"/>
</dbReference>
<proteinExistence type="evidence at transcript level"/>
<dbReference type="Pfam" id="PF00201">
    <property type="entry name" value="UDPGT"/>
    <property type="match status" value="1"/>
</dbReference>
<evidence type="ECO:0000256" key="1">
    <source>
        <dbReference type="ARBA" id="ARBA00009995"/>
    </source>
</evidence>
<dbReference type="CDD" id="cd03784">
    <property type="entry name" value="GT1_Gtf-like"/>
    <property type="match status" value="1"/>
</dbReference>
<dbReference type="SUPFAM" id="SSF53756">
    <property type="entry name" value="UDP-Glycosyltransferase/glycogen phosphorylase"/>
    <property type="match status" value="1"/>
</dbReference>
<dbReference type="EMBL" id="PP973625">
    <property type="protein sequence ID" value="XCH32420.1"/>
    <property type="molecule type" value="mRNA"/>
</dbReference>
<evidence type="ECO:0000256" key="3">
    <source>
        <dbReference type="ARBA" id="ARBA00022679"/>
    </source>
</evidence>
<accession>A0AAU8G9D7</accession>
<evidence type="ECO:0000313" key="4">
    <source>
        <dbReference type="EMBL" id="XCH32420.1"/>
    </source>
</evidence>
<organism evidence="4">
    <name type="scientific">Rheum palmatum</name>
    <name type="common">Chinese rhubarb</name>
    <dbReference type="NCBI Taxonomy" id="137221"/>
    <lineage>
        <taxon>Eukaryota</taxon>
        <taxon>Viridiplantae</taxon>
        <taxon>Streptophyta</taxon>
        <taxon>Embryophyta</taxon>
        <taxon>Tracheophyta</taxon>
        <taxon>Spermatophyta</taxon>
        <taxon>Magnoliopsida</taxon>
        <taxon>eudicotyledons</taxon>
        <taxon>Gunneridae</taxon>
        <taxon>Pentapetalae</taxon>
        <taxon>Caryophyllales</taxon>
        <taxon>Polygonaceae</taxon>
        <taxon>Polygonoideae</taxon>
        <taxon>Rumiceae</taxon>
        <taxon>Rheum</taxon>
    </lineage>
</organism>
<dbReference type="InterPro" id="IPR002213">
    <property type="entry name" value="UDP_glucos_trans"/>
</dbReference>
<dbReference type="FunFam" id="3.40.50.2000:FF:000047">
    <property type="entry name" value="Glycosyltransferase"/>
    <property type="match status" value="1"/>
</dbReference>
<dbReference type="AlphaFoldDB" id="A0AAU8G9D7"/>
<evidence type="ECO:0000256" key="2">
    <source>
        <dbReference type="ARBA" id="ARBA00022676"/>
    </source>
</evidence>
<dbReference type="GO" id="GO:0035251">
    <property type="term" value="F:UDP-glucosyltransferase activity"/>
    <property type="evidence" value="ECO:0007669"/>
    <property type="project" value="TreeGrafter"/>
</dbReference>
<keyword evidence="2" id="KW-0328">Glycosyltransferase</keyword>
<protein>
    <submittedName>
        <fullName evidence="4">UDP-glucose glucosyltransferase</fullName>
    </submittedName>
</protein>
<reference evidence="4" key="1">
    <citation type="submission" date="2024-07" db="EMBL/GenBank/DDBJ databases">
        <authorList>
            <person name="Liu M."/>
        </authorList>
    </citation>
    <scope>NUCLEOTIDE SEQUENCE</scope>
    <source>
        <strain evidence="4">Xy123</strain>
    </source>
</reference>
<dbReference type="Gene3D" id="3.40.50.2000">
    <property type="entry name" value="Glycogen Phosphorylase B"/>
    <property type="match status" value="2"/>
</dbReference>
<keyword evidence="3" id="KW-0808">Transferase</keyword>